<dbReference type="EMBL" id="MCFF01000046">
    <property type="protein sequence ID" value="ORZ06310.1"/>
    <property type="molecule type" value="Genomic_DNA"/>
</dbReference>
<accession>A0A1Y2GCU9</accession>
<name>A0A1Y2GCU9_9FUNG</name>
<reference evidence="1 2" key="1">
    <citation type="submission" date="2016-07" db="EMBL/GenBank/DDBJ databases">
        <title>Pervasive Adenine N6-methylation of Active Genes in Fungi.</title>
        <authorList>
            <consortium name="DOE Joint Genome Institute"/>
            <person name="Mondo S.J."/>
            <person name="Dannebaum R.O."/>
            <person name="Kuo R.C."/>
            <person name="Labutti K."/>
            <person name="Haridas S."/>
            <person name="Kuo A."/>
            <person name="Salamov A."/>
            <person name="Ahrendt S.R."/>
            <person name="Lipzen A."/>
            <person name="Sullivan W."/>
            <person name="Andreopoulos W.B."/>
            <person name="Clum A."/>
            <person name="Lindquist E."/>
            <person name="Daum C."/>
            <person name="Ramamoorthy G.K."/>
            <person name="Gryganskyi A."/>
            <person name="Culley D."/>
            <person name="Magnuson J.K."/>
            <person name="James T.Y."/>
            <person name="O'Malley M.A."/>
            <person name="Stajich J.E."/>
            <person name="Spatafora J.W."/>
            <person name="Visel A."/>
            <person name="Grigoriev I.V."/>
        </authorList>
    </citation>
    <scope>NUCLEOTIDE SEQUENCE [LARGE SCALE GENOMIC DNA]</scope>
    <source>
        <strain evidence="1 2">NRRL 3116</strain>
    </source>
</reference>
<dbReference type="RefSeq" id="XP_021877473.1">
    <property type="nucleotide sequence ID" value="XM_022025441.1"/>
</dbReference>
<keyword evidence="2" id="KW-1185">Reference proteome</keyword>
<dbReference type="AlphaFoldDB" id="A0A1Y2GCU9"/>
<protein>
    <submittedName>
        <fullName evidence="1">Uncharacterized protein</fullName>
    </submittedName>
</protein>
<evidence type="ECO:0000313" key="2">
    <source>
        <dbReference type="Proteomes" id="UP000193648"/>
    </source>
</evidence>
<dbReference type="GeneID" id="33567285"/>
<organism evidence="1 2">
    <name type="scientific">Lobosporangium transversale</name>
    <dbReference type="NCBI Taxonomy" id="64571"/>
    <lineage>
        <taxon>Eukaryota</taxon>
        <taxon>Fungi</taxon>
        <taxon>Fungi incertae sedis</taxon>
        <taxon>Mucoromycota</taxon>
        <taxon>Mortierellomycotina</taxon>
        <taxon>Mortierellomycetes</taxon>
        <taxon>Mortierellales</taxon>
        <taxon>Mortierellaceae</taxon>
        <taxon>Lobosporangium</taxon>
    </lineage>
</organism>
<evidence type="ECO:0000313" key="1">
    <source>
        <dbReference type="EMBL" id="ORZ06310.1"/>
    </source>
</evidence>
<sequence>MEIGSQEATLTKVVDSFLGADDNDPDWHKSQKAPELSWFRYQPVTVKDEFELEVEEIEELEELEEAEDIIMPKVAIIEGIRDNIILRQHLSSQIDYSCYSSQGTKEHSSSYQVLIPPASPASVMNTNSVREANVVLRRHVIPQVYQGRSVAVLLSMQTSEGFWPWRDELLSCMGLIPTIVAATMEIQDIKSHSATIAATAVAIRYFKSITREGDNPWDIHTSQASCWLAGQIEPSQLASLLDQADDLF</sequence>
<dbReference type="InParanoid" id="A0A1Y2GCU9"/>
<comment type="caution">
    <text evidence="1">The sequence shown here is derived from an EMBL/GenBank/DDBJ whole genome shotgun (WGS) entry which is preliminary data.</text>
</comment>
<dbReference type="Proteomes" id="UP000193648">
    <property type="component" value="Unassembled WGS sequence"/>
</dbReference>
<proteinExistence type="predicted"/>
<gene>
    <name evidence="1" type="ORF">BCR41DRAFT_361050</name>
</gene>